<dbReference type="GO" id="GO:0005634">
    <property type="term" value="C:nucleus"/>
    <property type="evidence" value="ECO:0007669"/>
    <property type="project" value="TreeGrafter"/>
</dbReference>
<keyword evidence="9" id="KW-0326">Glycosidase</keyword>
<dbReference type="GO" id="GO:0003906">
    <property type="term" value="F:DNA-(apurinic or apyrimidinic site) endonuclease activity"/>
    <property type="evidence" value="ECO:0007669"/>
    <property type="project" value="InterPro"/>
</dbReference>
<evidence type="ECO:0000256" key="4">
    <source>
        <dbReference type="ARBA" id="ARBA00022801"/>
    </source>
</evidence>
<comment type="catalytic activity">
    <reaction evidence="1">
        <text>Hydrolysis of DNA containing ring-opened 7-methylguanine residues, releasing 2,6-diamino-4-hydroxy-5-(N-methyl)formamidopyrimidine.</text>
        <dbReference type="EC" id="3.2.2.23"/>
    </reaction>
</comment>
<keyword evidence="13" id="KW-1185">Reference proteome</keyword>
<dbReference type="SMART" id="SM00898">
    <property type="entry name" value="Fapy_DNA_glyco"/>
    <property type="match status" value="1"/>
</dbReference>
<keyword evidence="4" id="KW-0378">Hydrolase</keyword>
<feature type="region of interest" description="Disordered" evidence="10">
    <location>
        <begin position="294"/>
        <end position="336"/>
    </location>
</feature>
<dbReference type="InterPro" id="IPR010979">
    <property type="entry name" value="Ribosomal_uS13-like_H2TH"/>
</dbReference>
<dbReference type="InterPro" id="IPR015886">
    <property type="entry name" value="H2TH_FPG"/>
</dbReference>
<keyword evidence="3" id="KW-0227">DNA damage</keyword>
<evidence type="ECO:0000256" key="9">
    <source>
        <dbReference type="ARBA" id="ARBA00023295"/>
    </source>
</evidence>
<proteinExistence type="inferred from homology"/>
<protein>
    <recommendedName>
        <fullName evidence="11">Formamidopyrimidine-DNA glycosylase catalytic domain-containing protein</fullName>
    </recommendedName>
</protein>
<keyword evidence="7" id="KW-0456">Lyase</keyword>
<dbReference type="GO" id="GO:0008534">
    <property type="term" value="F:oxidized purine nucleobase lesion DNA N-glycosylase activity"/>
    <property type="evidence" value="ECO:0007669"/>
    <property type="project" value="UniProtKB-EC"/>
</dbReference>
<organism evidence="12 13">
    <name type="scientific">Chlorella ohadii</name>
    <dbReference type="NCBI Taxonomy" id="2649997"/>
    <lineage>
        <taxon>Eukaryota</taxon>
        <taxon>Viridiplantae</taxon>
        <taxon>Chlorophyta</taxon>
        <taxon>core chlorophytes</taxon>
        <taxon>Trebouxiophyceae</taxon>
        <taxon>Chlorellales</taxon>
        <taxon>Chlorellaceae</taxon>
        <taxon>Chlorella clade</taxon>
        <taxon>Chlorella</taxon>
    </lineage>
</organism>
<keyword evidence="5" id="KW-0238">DNA-binding</keyword>
<feature type="domain" description="Formamidopyrimidine-DNA glycosylase catalytic" evidence="11">
    <location>
        <begin position="2"/>
        <end position="128"/>
    </location>
</feature>
<feature type="region of interest" description="Disordered" evidence="10">
    <location>
        <begin position="379"/>
        <end position="472"/>
    </location>
</feature>
<evidence type="ECO:0000256" key="7">
    <source>
        <dbReference type="ARBA" id="ARBA00023239"/>
    </source>
</evidence>
<dbReference type="Pfam" id="PF06831">
    <property type="entry name" value="H2TH"/>
    <property type="match status" value="1"/>
</dbReference>
<feature type="compositionally biased region" description="Polar residues" evidence="10">
    <location>
        <begin position="450"/>
        <end position="459"/>
    </location>
</feature>
<dbReference type="FunFam" id="1.10.8.50:FF:000009">
    <property type="entry name" value="Formamidopyrimidine-DNA glycosylase"/>
    <property type="match status" value="1"/>
</dbReference>
<sequence length="472" mass="49006">MPELPEVEGARRLAERTCVGKRIVEAIIADDEKVICDMKPQELQAALVGRTIVAAKRRGKQMWWEMDAGPALLLHFGMTGGLVVKGIGAAHYKSFTIDDSAWPPRFCKIELKLEDGTQVAFCDSRRFAKVRFLEDPEGRPPISELGWDPLLNMPALEEFQAALAKQRRAIKALLLDQSFSAGVGNWVADEVLYQSRVHPEQPANTIPAEQVAALHAAIRDVCRLASDVEADADRFPADWLFHYRWGKGNGQKSKMPSGQTIEHLTVGGRTSAVVPAVQKLNKAAIAAAGKAAVGGKKAASGSRKKKAAAAAEDSDDAAATAASDEQDGSQGEEAAAAAAAEAAVAVAQGSSKPRGRRGKAAVAQEAAAAAAEVAEAAVQQQGKGKRGRGSQKAQAKPSASAPGLQAAGAAATAAAAAAAAAAGRSAKSFRGQHQEGAQPAAAGRKRKAPTGTTAATNGSAEGAVRRSARARS</sequence>
<evidence type="ECO:0000256" key="2">
    <source>
        <dbReference type="ARBA" id="ARBA00009409"/>
    </source>
</evidence>
<dbReference type="GO" id="GO:0003684">
    <property type="term" value="F:damaged DNA binding"/>
    <property type="evidence" value="ECO:0007669"/>
    <property type="project" value="InterPro"/>
</dbReference>
<dbReference type="Pfam" id="PF01149">
    <property type="entry name" value="Fapy_DNA_glyco"/>
    <property type="match status" value="1"/>
</dbReference>
<evidence type="ECO:0000256" key="6">
    <source>
        <dbReference type="ARBA" id="ARBA00023204"/>
    </source>
</evidence>
<dbReference type="Proteomes" id="UP001205105">
    <property type="component" value="Unassembled WGS sequence"/>
</dbReference>
<dbReference type="SMART" id="SM01232">
    <property type="entry name" value="H2TH"/>
    <property type="match status" value="1"/>
</dbReference>
<dbReference type="GO" id="GO:0016829">
    <property type="term" value="F:lyase activity"/>
    <property type="evidence" value="ECO:0007669"/>
    <property type="project" value="UniProtKB-KW"/>
</dbReference>
<dbReference type="CDD" id="cd08972">
    <property type="entry name" value="PF_Nei_N"/>
    <property type="match status" value="1"/>
</dbReference>
<name>A0AAD5DLQ2_9CHLO</name>
<dbReference type="GO" id="GO:0008270">
    <property type="term" value="F:zinc ion binding"/>
    <property type="evidence" value="ECO:0007669"/>
    <property type="project" value="InterPro"/>
</dbReference>
<evidence type="ECO:0000256" key="1">
    <source>
        <dbReference type="ARBA" id="ARBA00001668"/>
    </source>
</evidence>
<keyword evidence="8" id="KW-0511">Multifunctional enzyme</keyword>
<evidence type="ECO:0000313" key="12">
    <source>
        <dbReference type="EMBL" id="KAI7839952.1"/>
    </source>
</evidence>
<accession>A0AAD5DLQ2</accession>
<dbReference type="PANTHER" id="PTHR22993:SF9">
    <property type="entry name" value="FORMAMIDOPYRIMIDINE-DNA GLYCOSYLASE"/>
    <property type="match status" value="1"/>
</dbReference>
<dbReference type="SUPFAM" id="SSF46946">
    <property type="entry name" value="S13-like H2TH domain"/>
    <property type="match status" value="1"/>
</dbReference>
<evidence type="ECO:0000256" key="10">
    <source>
        <dbReference type="SAM" id="MobiDB-lite"/>
    </source>
</evidence>
<evidence type="ECO:0000256" key="8">
    <source>
        <dbReference type="ARBA" id="ARBA00023268"/>
    </source>
</evidence>
<dbReference type="Gene3D" id="3.20.190.10">
    <property type="entry name" value="MutM-like, N-terminal"/>
    <property type="match status" value="1"/>
</dbReference>
<dbReference type="PROSITE" id="PS51068">
    <property type="entry name" value="FPG_CAT"/>
    <property type="match status" value="1"/>
</dbReference>
<dbReference type="InterPro" id="IPR035937">
    <property type="entry name" value="FPG_N"/>
</dbReference>
<comment type="caution">
    <text evidence="12">The sequence shown here is derived from an EMBL/GenBank/DDBJ whole genome shotgun (WGS) entry which is preliminary data.</text>
</comment>
<evidence type="ECO:0000259" key="11">
    <source>
        <dbReference type="PROSITE" id="PS51068"/>
    </source>
</evidence>
<keyword evidence="6" id="KW-0234">DNA repair</keyword>
<dbReference type="PANTHER" id="PTHR22993">
    <property type="entry name" value="FORMAMIDOPYRIMIDINE-DNA GLYCOSYLASE"/>
    <property type="match status" value="1"/>
</dbReference>
<dbReference type="GO" id="GO:0006284">
    <property type="term" value="P:base-excision repair"/>
    <property type="evidence" value="ECO:0007669"/>
    <property type="project" value="InterPro"/>
</dbReference>
<dbReference type="InterPro" id="IPR012319">
    <property type="entry name" value="FPG_cat"/>
</dbReference>
<dbReference type="AlphaFoldDB" id="A0AAD5DLQ2"/>
<reference evidence="12" key="1">
    <citation type="submission" date="2020-11" db="EMBL/GenBank/DDBJ databases">
        <title>Chlorella ohadii genome sequencing and assembly.</title>
        <authorList>
            <person name="Murik O."/>
            <person name="Treves H."/>
            <person name="Kedem I."/>
            <person name="Shotland Y."/>
            <person name="Kaplan A."/>
        </authorList>
    </citation>
    <scope>NUCLEOTIDE SEQUENCE</scope>
    <source>
        <strain evidence="12">1</strain>
    </source>
</reference>
<evidence type="ECO:0000256" key="3">
    <source>
        <dbReference type="ARBA" id="ARBA00022763"/>
    </source>
</evidence>
<evidence type="ECO:0000256" key="5">
    <source>
        <dbReference type="ARBA" id="ARBA00023125"/>
    </source>
</evidence>
<comment type="similarity">
    <text evidence="2">Belongs to the FPG family.</text>
</comment>
<dbReference type="SUPFAM" id="SSF81624">
    <property type="entry name" value="N-terminal domain of MutM-like DNA repair proteins"/>
    <property type="match status" value="1"/>
</dbReference>
<feature type="compositionally biased region" description="Low complexity" evidence="10">
    <location>
        <begin position="390"/>
        <end position="426"/>
    </location>
</feature>
<evidence type="ECO:0000313" key="13">
    <source>
        <dbReference type="Proteomes" id="UP001205105"/>
    </source>
</evidence>
<dbReference type="EMBL" id="JADXDR010000089">
    <property type="protein sequence ID" value="KAI7839952.1"/>
    <property type="molecule type" value="Genomic_DNA"/>
</dbReference>
<gene>
    <name evidence="12" type="ORF">COHA_006346</name>
</gene>
<dbReference type="Gene3D" id="1.10.8.50">
    <property type="match status" value="1"/>
</dbReference>